<evidence type="ECO:0000313" key="2">
    <source>
        <dbReference type="Proteomes" id="UP000010105"/>
    </source>
</evidence>
<proteinExistence type="predicted"/>
<reference evidence="1 2" key="1">
    <citation type="journal article" date="2012" name="J. Bacteriol.">
        <title>Complete Genome Sequence of Burkholderia phenoliruptrix BR3459a (CLA1), a Heat-Tolerant, Nitrogen-Fixing Symbiont of Mimosa flocculosa.</title>
        <authorList>
            <person name="de Oliveira Cunha C."/>
            <person name="Goda Zuleta L.F."/>
            <person name="Paula de Almeida L.G."/>
            <person name="Prioli Ciapina L."/>
            <person name="Lustrino Borges W."/>
            <person name="Pitard R.M."/>
            <person name="Baldani J.I."/>
            <person name="Straliotto R."/>
            <person name="de Faria S.M."/>
            <person name="Hungria M."/>
            <person name="Sousa Cavada B."/>
            <person name="Mercante F.M."/>
            <person name="Ribeiro de Vasconcelos A.T."/>
        </authorList>
    </citation>
    <scope>NUCLEOTIDE SEQUENCE [LARGE SCALE GENOMIC DNA]</scope>
    <source>
        <strain evidence="1 2">BR3459a</strain>
    </source>
</reference>
<dbReference type="Proteomes" id="UP000010105">
    <property type="component" value="Chromosome 2"/>
</dbReference>
<dbReference type="HOGENOM" id="CLU_191281_0_0_4"/>
<dbReference type="EMBL" id="CP003864">
    <property type="protein sequence ID" value="AFT88087.1"/>
    <property type="molecule type" value="Genomic_DNA"/>
</dbReference>
<organism evidence="1 2">
    <name type="scientific">Paraburkholderia phenoliruptrix BR3459a</name>
    <dbReference type="NCBI Taxonomy" id="1229205"/>
    <lineage>
        <taxon>Bacteria</taxon>
        <taxon>Pseudomonadati</taxon>
        <taxon>Pseudomonadota</taxon>
        <taxon>Betaproteobacteria</taxon>
        <taxon>Burkholderiales</taxon>
        <taxon>Burkholderiaceae</taxon>
        <taxon>Paraburkholderia</taxon>
    </lineage>
</organism>
<name>K0DTS0_9BURK</name>
<accession>K0DTS0</accession>
<gene>
    <name evidence="1" type="ORF">BUPH_00626</name>
</gene>
<evidence type="ECO:0000313" key="1">
    <source>
        <dbReference type="EMBL" id="AFT88087.1"/>
    </source>
</evidence>
<dbReference type="PATRIC" id="fig|1229205.11.peg.4504"/>
<sequence>MRLRLVIAPARLAAAFVDGAFSCGVVLPWIHAATSNQQTYARERLAHHAHVADVREMHRVRRQATSFSAGAVPNTSP</sequence>
<protein>
    <submittedName>
        <fullName evidence="1">Uncharacterized protein</fullName>
    </submittedName>
</protein>
<dbReference type="KEGG" id="bpx:BUPH_00626"/>
<dbReference type="AlphaFoldDB" id="K0DTS0"/>